<gene>
    <name evidence="2" type="ORF">B296_00035134</name>
</gene>
<evidence type="ECO:0000256" key="1">
    <source>
        <dbReference type="SAM" id="MobiDB-lite"/>
    </source>
</evidence>
<evidence type="ECO:0000313" key="2">
    <source>
        <dbReference type="EMBL" id="RRT69687.1"/>
    </source>
</evidence>
<name>A0A427A0A6_ENSVE</name>
<feature type="compositionally biased region" description="Basic residues" evidence="1">
    <location>
        <begin position="1"/>
        <end position="17"/>
    </location>
</feature>
<sequence length="79" mass="8624">MESVRRSWRPSTRRRGGTRAQPTDEREIGGTSWVGRAEAIRCYTARYCISTVHVTGSRGSSHGVGFTLVGASRLGEQAV</sequence>
<comment type="caution">
    <text evidence="2">The sequence shown here is derived from an EMBL/GenBank/DDBJ whole genome shotgun (WGS) entry which is preliminary data.</text>
</comment>
<evidence type="ECO:0000313" key="3">
    <source>
        <dbReference type="Proteomes" id="UP000287651"/>
    </source>
</evidence>
<feature type="region of interest" description="Disordered" evidence="1">
    <location>
        <begin position="1"/>
        <end position="29"/>
    </location>
</feature>
<proteinExistence type="predicted"/>
<reference evidence="2 3" key="1">
    <citation type="journal article" date="2014" name="Agronomy (Basel)">
        <title>A Draft Genome Sequence for Ensete ventricosum, the Drought-Tolerant Tree Against Hunger.</title>
        <authorList>
            <person name="Harrison J."/>
            <person name="Moore K.A."/>
            <person name="Paszkiewicz K."/>
            <person name="Jones T."/>
            <person name="Grant M."/>
            <person name="Ambacheew D."/>
            <person name="Muzemil S."/>
            <person name="Studholme D.J."/>
        </authorList>
    </citation>
    <scope>NUCLEOTIDE SEQUENCE [LARGE SCALE GENOMIC DNA]</scope>
</reference>
<accession>A0A427A0A6</accession>
<protein>
    <submittedName>
        <fullName evidence="2">Uncharacterized protein</fullName>
    </submittedName>
</protein>
<dbReference type="Proteomes" id="UP000287651">
    <property type="component" value="Unassembled WGS sequence"/>
</dbReference>
<dbReference type="EMBL" id="AMZH03004264">
    <property type="protein sequence ID" value="RRT69687.1"/>
    <property type="molecule type" value="Genomic_DNA"/>
</dbReference>
<organism evidence="2 3">
    <name type="scientific">Ensete ventricosum</name>
    <name type="common">Abyssinian banana</name>
    <name type="synonym">Musa ensete</name>
    <dbReference type="NCBI Taxonomy" id="4639"/>
    <lineage>
        <taxon>Eukaryota</taxon>
        <taxon>Viridiplantae</taxon>
        <taxon>Streptophyta</taxon>
        <taxon>Embryophyta</taxon>
        <taxon>Tracheophyta</taxon>
        <taxon>Spermatophyta</taxon>
        <taxon>Magnoliopsida</taxon>
        <taxon>Liliopsida</taxon>
        <taxon>Zingiberales</taxon>
        <taxon>Musaceae</taxon>
        <taxon>Ensete</taxon>
    </lineage>
</organism>
<dbReference type="AlphaFoldDB" id="A0A427A0A6"/>